<reference evidence="2 3" key="1">
    <citation type="submission" date="2016-10" db="EMBL/GenBank/DDBJ databases">
        <authorList>
            <person name="de Groot N.N."/>
        </authorList>
    </citation>
    <scope>NUCLEOTIDE SEQUENCE [LARGE SCALE GENOMIC DNA]</scope>
    <source>
        <strain evidence="2 3">DSM 19219</strain>
    </source>
</reference>
<feature type="transmembrane region" description="Helical" evidence="1">
    <location>
        <begin position="12"/>
        <end position="35"/>
    </location>
</feature>
<name>A0A1H2RFG5_9GAMM</name>
<dbReference type="RefSeq" id="WP_092567723.1">
    <property type="nucleotide sequence ID" value="NZ_BMXH01000001.1"/>
</dbReference>
<accession>A0A1H2RFG5</accession>
<feature type="transmembrane region" description="Helical" evidence="1">
    <location>
        <begin position="47"/>
        <end position="68"/>
    </location>
</feature>
<keyword evidence="1" id="KW-0812">Transmembrane</keyword>
<sequence length="104" mass="11246">MPWRNSGLWQDALLFASIMGAAIMGLFAKIAADVNDGSRRRVFSPRLLLDIPGIFVMGLIATGIASWLDAEGYEALAVGVACGWIGPRSIDATLTAIQDRIRKR</sequence>
<dbReference type="AlphaFoldDB" id="A0A1H2RFG5"/>
<dbReference type="OrthoDB" id="6166265at2"/>
<dbReference type="EMBL" id="FNNI01000001">
    <property type="protein sequence ID" value="SDW17920.1"/>
    <property type="molecule type" value="Genomic_DNA"/>
</dbReference>
<proteinExistence type="predicted"/>
<keyword evidence="1" id="KW-1133">Transmembrane helix</keyword>
<organism evidence="2 3">
    <name type="scientific">Aidingimonas halophila</name>
    <dbReference type="NCBI Taxonomy" id="574349"/>
    <lineage>
        <taxon>Bacteria</taxon>
        <taxon>Pseudomonadati</taxon>
        <taxon>Pseudomonadota</taxon>
        <taxon>Gammaproteobacteria</taxon>
        <taxon>Oceanospirillales</taxon>
        <taxon>Halomonadaceae</taxon>
        <taxon>Aidingimonas</taxon>
    </lineage>
</organism>
<dbReference type="STRING" id="574349.SAMN05443545_101304"/>
<evidence type="ECO:0000313" key="2">
    <source>
        <dbReference type="EMBL" id="SDW17920.1"/>
    </source>
</evidence>
<evidence type="ECO:0000256" key="1">
    <source>
        <dbReference type="SAM" id="Phobius"/>
    </source>
</evidence>
<dbReference type="Proteomes" id="UP000198500">
    <property type="component" value="Unassembled WGS sequence"/>
</dbReference>
<keyword evidence="3" id="KW-1185">Reference proteome</keyword>
<gene>
    <name evidence="2" type="ORF">SAMN05443545_101304</name>
</gene>
<keyword evidence="1" id="KW-0472">Membrane</keyword>
<protein>
    <submittedName>
        <fullName evidence="2">LydA holin phage, holin superfamily III</fullName>
    </submittedName>
</protein>
<evidence type="ECO:0000313" key="3">
    <source>
        <dbReference type="Proteomes" id="UP000198500"/>
    </source>
</evidence>